<comment type="subunit">
    <text evidence="9">Heterotetramer of 2 alpha/BCKDHA and 2 beta chains/BCKDHB that forms the branched-chain alpha-keto acid decarboxylase (E1) component of the BCKD complex. The branched-chain alpha-ketoacid dehydrogenase is a large complex composed of three major building blocks E1, E2 and E3. It is organized around E2, a 24-meric cubic core composed of DBT, to which are associated 6 to 12 copies of E1, and approximately 6 copies of the dehydrogenase E3, a DLD dimer.</text>
</comment>
<comment type="cofactor">
    <cofactor evidence="1">
        <name>thiamine diphosphate</name>
        <dbReference type="ChEBI" id="CHEBI:58937"/>
    </cofactor>
</comment>
<name>A0A6P7TL31_9MOLL</name>
<dbReference type="GO" id="GO:0007584">
    <property type="term" value="P:response to nutrient"/>
    <property type="evidence" value="ECO:0007669"/>
    <property type="project" value="TreeGrafter"/>
</dbReference>
<dbReference type="InterPro" id="IPR005475">
    <property type="entry name" value="Transketolase-like_Pyr-bd"/>
</dbReference>
<keyword evidence="6" id="KW-0496">Mitochondrion</keyword>
<dbReference type="AlphaFoldDB" id="A0A6P7TL31"/>
<dbReference type="PANTHER" id="PTHR42980">
    <property type="entry name" value="2-OXOISOVALERATE DEHYDROGENASE SUBUNIT BETA-RELATED"/>
    <property type="match status" value="1"/>
</dbReference>
<dbReference type="GO" id="GO:0003863">
    <property type="term" value="F:branched-chain 2-oxo acid dehydrogenase activity"/>
    <property type="evidence" value="ECO:0007669"/>
    <property type="project" value="UniProtKB-EC"/>
</dbReference>
<accession>A0A6P7TL31</accession>
<keyword evidence="4" id="KW-0809">Transit peptide</keyword>
<evidence type="ECO:0000256" key="4">
    <source>
        <dbReference type="ARBA" id="ARBA00022946"/>
    </source>
</evidence>
<dbReference type="GO" id="GO:0005759">
    <property type="term" value="C:mitochondrial matrix"/>
    <property type="evidence" value="ECO:0007669"/>
    <property type="project" value="UniProtKB-SubCell"/>
</dbReference>
<evidence type="ECO:0000256" key="7">
    <source>
        <dbReference type="ARBA" id="ARBA00051764"/>
    </source>
</evidence>
<dbReference type="KEGG" id="osn:115224108"/>
<dbReference type="Pfam" id="PF02780">
    <property type="entry name" value="Transketolase_C"/>
    <property type="match status" value="1"/>
</dbReference>
<dbReference type="EC" id="1.2.4.4" evidence="3"/>
<dbReference type="SUPFAM" id="SSF52922">
    <property type="entry name" value="TK C-terminal domain-like"/>
    <property type="match status" value="1"/>
</dbReference>
<keyword evidence="5" id="KW-0560">Oxidoreductase</keyword>
<keyword evidence="12" id="KW-1185">Reference proteome</keyword>
<dbReference type="SUPFAM" id="SSF52518">
    <property type="entry name" value="Thiamin diphosphate-binding fold (THDP-binding)"/>
    <property type="match status" value="1"/>
</dbReference>
<evidence type="ECO:0000256" key="1">
    <source>
        <dbReference type="ARBA" id="ARBA00001964"/>
    </source>
</evidence>
<dbReference type="PANTHER" id="PTHR42980:SF1">
    <property type="entry name" value="2-OXOISOVALERATE DEHYDROGENASE SUBUNIT BETA, MITOCHONDRIAL"/>
    <property type="match status" value="1"/>
</dbReference>
<dbReference type="InterPro" id="IPR029061">
    <property type="entry name" value="THDP-binding"/>
</dbReference>
<evidence type="ECO:0000256" key="9">
    <source>
        <dbReference type="ARBA" id="ARBA00063295"/>
    </source>
</evidence>
<evidence type="ECO:0000256" key="3">
    <source>
        <dbReference type="ARBA" id="ARBA00012277"/>
    </source>
</evidence>
<dbReference type="SMART" id="SM00861">
    <property type="entry name" value="Transket_pyr"/>
    <property type="match status" value="1"/>
</dbReference>
<evidence type="ECO:0000256" key="10">
    <source>
        <dbReference type="ARBA" id="ARBA00071568"/>
    </source>
</evidence>
<dbReference type="FunFam" id="3.40.50.970:FF:000001">
    <property type="entry name" value="Pyruvate dehydrogenase E1 beta subunit"/>
    <property type="match status" value="1"/>
</dbReference>
<dbReference type="InterPro" id="IPR033248">
    <property type="entry name" value="Transketolase_C"/>
</dbReference>
<dbReference type="GO" id="GO:0009083">
    <property type="term" value="P:branched-chain amino acid catabolic process"/>
    <property type="evidence" value="ECO:0007669"/>
    <property type="project" value="TreeGrafter"/>
</dbReference>
<evidence type="ECO:0000313" key="13">
    <source>
        <dbReference type="RefSeq" id="XP_029650775.1"/>
    </source>
</evidence>
<gene>
    <name evidence="13" type="primary">LOC115224108</name>
</gene>
<evidence type="ECO:0000256" key="6">
    <source>
        <dbReference type="ARBA" id="ARBA00023128"/>
    </source>
</evidence>
<organism evidence="12 13">
    <name type="scientific">Octopus sinensis</name>
    <name type="common">East Asian common octopus</name>
    <dbReference type="NCBI Taxonomy" id="2607531"/>
    <lineage>
        <taxon>Eukaryota</taxon>
        <taxon>Metazoa</taxon>
        <taxon>Spiralia</taxon>
        <taxon>Lophotrochozoa</taxon>
        <taxon>Mollusca</taxon>
        <taxon>Cephalopoda</taxon>
        <taxon>Coleoidea</taxon>
        <taxon>Octopodiformes</taxon>
        <taxon>Octopoda</taxon>
        <taxon>Incirrata</taxon>
        <taxon>Octopodidae</taxon>
        <taxon>Octopus</taxon>
    </lineage>
</organism>
<dbReference type="Proteomes" id="UP000515154">
    <property type="component" value="Linkage group LG2"/>
</dbReference>
<dbReference type="Gene3D" id="3.40.50.970">
    <property type="match status" value="1"/>
</dbReference>
<dbReference type="Gene3D" id="3.40.50.920">
    <property type="match status" value="1"/>
</dbReference>
<comment type="subcellular location">
    <subcellularLocation>
        <location evidence="2">Mitochondrion matrix</location>
    </subcellularLocation>
</comment>
<evidence type="ECO:0000256" key="5">
    <source>
        <dbReference type="ARBA" id="ARBA00023002"/>
    </source>
</evidence>
<dbReference type="FunFam" id="3.40.50.920:FF:000004">
    <property type="entry name" value="2-oxoisovalerate dehydrogenase subunit beta 1, mitochondrial"/>
    <property type="match status" value="1"/>
</dbReference>
<evidence type="ECO:0000256" key="2">
    <source>
        <dbReference type="ARBA" id="ARBA00004305"/>
    </source>
</evidence>
<dbReference type="CDD" id="cd07036">
    <property type="entry name" value="TPP_PYR_E1-PDHc-beta_like"/>
    <property type="match status" value="1"/>
</dbReference>
<evidence type="ECO:0000256" key="8">
    <source>
        <dbReference type="ARBA" id="ARBA00057409"/>
    </source>
</evidence>
<dbReference type="Pfam" id="PF02779">
    <property type="entry name" value="Transket_pyr"/>
    <property type="match status" value="1"/>
</dbReference>
<dbReference type="RefSeq" id="XP_029650775.1">
    <property type="nucleotide sequence ID" value="XM_029794915.2"/>
</dbReference>
<sequence>MTSRMLLHKCVRTLLKAKSQSKLMKGYLPISKYATFTYVPDTAPREYGETMKMNLFQSVTNAMEIALESDPTAVIFGEDVAFGGVFRCTVGLKDKFGKDRVFNTPLSEQGIVAFGIGVATTGATAIAEIQFADYIFPAFDQIVNEAAKFRYRTGNLFNIGGLTIRTPSGAVGHGALYHSQSPEALFAHVPGLKVVIPRGPIQAKGLLLSCIKDRNPCIFFEPKILYRSSVEEVPVGSFEIPLSKAEVIVEGSDVTLIGWGTQVHVLREVATMAEDRLNVGCDVIDLRTILPWDTETVINSVRKTGRALVAHEAPITAGFGAEIVSTIQSECFLHLEAPVKRVCGYDTPFSHTHEPFYLPDKWRCFEGVKQLINF</sequence>
<protein>
    <recommendedName>
        <fullName evidence="10">2-oxoisovalerate dehydrogenase subunit beta, mitochondrial</fullName>
        <ecNumber evidence="3">1.2.4.4</ecNumber>
    </recommendedName>
    <alternativeName>
        <fullName evidence="11">Branched-chain alpha-keto acid dehydrogenase E1 component beta chain</fullName>
    </alternativeName>
</protein>
<evidence type="ECO:0000313" key="12">
    <source>
        <dbReference type="Proteomes" id="UP000515154"/>
    </source>
</evidence>
<comment type="catalytic activity">
    <reaction evidence="7">
        <text>N(6)-[(R)-lipoyl]-L-lysyl-[protein] + 3-methyl-2-oxobutanoate + H(+) = N(6)-[(R)-S(8)-2-methylpropanoyldihydrolipoyl]-L-lysyl-[protein] + CO2</text>
        <dbReference type="Rhea" id="RHEA:13457"/>
        <dbReference type="Rhea" id="RHEA-COMP:10474"/>
        <dbReference type="Rhea" id="RHEA-COMP:10497"/>
        <dbReference type="ChEBI" id="CHEBI:11851"/>
        <dbReference type="ChEBI" id="CHEBI:15378"/>
        <dbReference type="ChEBI" id="CHEBI:16526"/>
        <dbReference type="ChEBI" id="CHEBI:83099"/>
        <dbReference type="ChEBI" id="CHEBI:83142"/>
        <dbReference type="EC" id="1.2.4.4"/>
    </reaction>
    <physiologicalReaction direction="left-to-right" evidence="7">
        <dbReference type="Rhea" id="RHEA:13458"/>
    </physiologicalReaction>
</comment>
<reference evidence="13" key="1">
    <citation type="submission" date="2025-08" db="UniProtKB">
        <authorList>
            <consortium name="RefSeq"/>
        </authorList>
    </citation>
    <scope>IDENTIFICATION</scope>
</reference>
<comment type="function">
    <text evidence="8">Together with BCKDHA forms the heterotetrameric E1 subunit of the mitochondrial branched-chain alpha-ketoacid dehydrogenase (BCKD) complex. The BCKD complex catalyzes the multi-step oxidative decarboxylation of alpha-ketoacids derived from the branched-chain amino-acids valine, leucine and isoleucine producing CO2 and acyl-CoA which is subsequently utilized to produce energy. The E1 subunit catalyzes the first step with the decarboxylation of the alpha-ketoacid forming an enzyme-product intermediate. A reductive acylation mediated by the lipoylamide cofactor of E2 extracts the acyl group from the E1 active site for the next step of the reaction.</text>
</comment>
<evidence type="ECO:0000256" key="11">
    <source>
        <dbReference type="ARBA" id="ARBA00082400"/>
    </source>
</evidence>
<proteinExistence type="predicted"/>
<dbReference type="InterPro" id="IPR009014">
    <property type="entry name" value="Transketo_C/PFOR_II"/>
</dbReference>